<protein>
    <submittedName>
        <fullName evidence="2">Phosphatase</fullName>
    </submittedName>
</protein>
<dbReference type="SUPFAM" id="SSF56300">
    <property type="entry name" value="Metallo-dependent phosphatases"/>
    <property type="match status" value="1"/>
</dbReference>
<dbReference type="InterPro" id="IPR004843">
    <property type="entry name" value="Calcineurin-like_PHP"/>
</dbReference>
<organism evidence="2 3">
    <name type="scientific">Gluconacetobacter sacchari DSM 12717</name>
    <dbReference type="NCBI Taxonomy" id="1307940"/>
    <lineage>
        <taxon>Bacteria</taxon>
        <taxon>Pseudomonadati</taxon>
        <taxon>Pseudomonadota</taxon>
        <taxon>Alphaproteobacteria</taxon>
        <taxon>Acetobacterales</taxon>
        <taxon>Acetobacteraceae</taxon>
        <taxon>Gluconacetobacter</taxon>
    </lineage>
</organism>
<dbReference type="Gene3D" id="3.60.21.10">
    <property type="match status" value="1"/>
</dbReference>
<sequence>MRWPCIQGAPMAEIWRNRLPRPISDERPAAPSTVTEATMTLNHTQSADDTVWKAPHLPAPAAMPADGTEMWRDLAALEALIAGRPIRVVGDVHGDLRAFEHAVATERFVIQLGDLVDHGPDSVGTFRLMQRLLDDGRGLFILGNHDRKLARALAGHKLRFDAALNETIRQFRAPENDDVHHRAVQDIAGAPPWIVLGRRIFVHGGFHSRMLDEPPPPGLGVVTPLLSRALFGETTGRTRKDGYPERRLNWVDHVPPGYTVYCGHDRRSTDGRPWVRAGRAGGRSVFTDTGAGKGGHLAWIDLPAED</sequence>
<feature type="domain" description="Calcineurin-like phosphoesterase" evidence="1">
    <location>
        <begin position="85"/>
        <end position="207"/>
    </location>
</feature>
<dbReference type="InterPro" id="IPR029052">
    <property type="entry name" value="Metallo-depent_PP-like"/>
</dbReference>
<evidence type="ECO:0000259" key="1">
    <source>
        <dbReference type="Pfam" id="PF00149"/>
    </source>
</evidence>
<dbReference type="Proteomes" id="UP001060895">
    <property type="component" value="Unassembled WGS sequence"/>
</dbReference>
<evidence type="ECO:0000313" key="3">
    <source>
        <dbReference type="Proteomes" id="UP001060895"/>
    </source>
</evidence>
<dbReference type="InterPro" id="IPR050126">
    <property type="entry name" value="Ap4A_hydrolase"/>
</dbReference>
<dbReference type="Pfam" id="PF00149">
    <property type="entry name" value="Metallophos"/>
    <property type="match status" value="1"/>
</dbReference>
<evidence type="ECO:0000313" key="2">
    <source>
        <dbReference type="EMBL" id="GBQ29520.1"/>
    </source>
</evidence>
<comment type="caution">
    <text evidence="2">The sequence shown here is derived from an EMBL/GenBank/DDBJ whole genome shotgun (WGS) entry which is preliminary data.</text>
</comment>
<keyword evidence="3" id="KW-1185">Reference proteome</keyword>
<accession>A0ABQ0PE13</accession>
<gene>
    <name evidence="2" type="ORF">AA12717_3291</name>
</gene>
<dbReference type="EMBL" id="BAQP01000317">
    <property type="protein sequence ID" value="GBQ29520.1"/>
    <property type="molecule type" value="Genomic_DNA"/>
</dbReference>
<dbReference type="PANTHER" id="PTHR42850">
    <property type="entry name" value="METALLOPHOSPHOESTERASE"/>
    <property type="match status" value="1"/>
</dbReference>
<name>A0ABQ0PE13_9PROT</name>
<reference evidence="2" key="1">
    <citation type="submission" date="2013-04" db="EMBL/GenBank/DDBJ databases">
        <title>The genome sequencing project of 58 acetic acid bacteria.</title>
        <authorList>
            <person name="Okamoto-Kainuma A."/>
            <person name="Ishikawa M."/>
            <person name="Umino S."/>
            <person name="Koizumi Y."/>
            <person name="Shiwa Y."/>
            <person name="Yoshikawa H."/>
            <person name="Matsutani M."/>
            <person name="Matsushita K."/>
        </authorList>
    </citation>
    <scope>NUCLEOTIDE SEQUENCE</scope>
    <source>
        <strain evidence="2">DSM 12717</strain>
    </source>
</reference>
<proteinExistence type="predicted"/>